<protein>
    <recommendedName>
        <fullName evidence="3">Glycosyltransferase</fullName>
    </recommendedName>
</protein>
<proteinExistence type="predicted"/>
<dbReference type="OrthoDB" id="6383742at2"/>
<gene>
    <name evidence="1" type="ORF">AUC60_18460</name>
</gene>
<evidence type="ECO:0000313" key="1">
    <source>
        <dbReference type="EMBL" id="OUM72336.1"/>
    </source>
</evidence>
<dbReference type="AlphaFoldDB" id="A0A1Y3NXM9"/>
<dbReference type="Pfam" id="PF13692">
    <property type="entry name" value="Glyco_trans_1_4"/>
    <property type="match status" value="1"/>
</dbReference>
<dbReference type="RefSeq" id="WP_087270879.1">
    <property type="nucleotide sequence ID" value="NZ_JBJGBV010000004.1"/>
</dbReference>
<name>A0A1Y3NXM9_9PSED</name>
<comment type="caution">
    <text evidence="1">The sequence shown here is derived from an EMBL/GenBank/DDBJ whole genome shotgun (WGS) entry which is preliminary data.</text>
</comment>
<dbReference type="Gene3D" id="3.40.50.2000">
    <property type="entry name" value="Glycogen Phosphorylase B"/>
    <property type="match status" value="1"/>
</dbReference>
<dbReference type="PANTHER" id="PTHR12526">
    <property type="entry name" value="GLYCOSYLTRANSFERASE"/>
    <property type="match status" value="1"/>
</dbReference>
<evidence type="ECO:0008006" key="3">
    <source>
        <dbReference type="Google" id="ProtNLM"/>
    </source>
</evidence>
<keyword evidence="2" id="KW-1185">Reference proteome</keyword>
<sequence>MLAFLKSLFGKSSQPDPTGFDIYKAGNQGVPNVLIFTEHVNATYYISFDIPLNEVHKRGEVNFAVASQNLVKKSKDKIWVSWNASFRPDVVIMTRYGLPFGQEILDYFKQQGVPVIYHIDDNLLEIPHSLGAEIQKVQGATQVIEQRRYLLGSCDLIYASTPYLAEHLQKLYPEQKVFFGMYAPYMAAQVGEIPKRHRTSQVFGYMGSKGHQEDLELVSPSIARLLEERDDLRFEVFGTIQMPSELLRFGDRVKSHKVNQAYSGFLTTLATLNWDIGLAPLVDEPFNLCKAPTKFVEYTAAGIPVVASNIAVYRNVMPPNGGLLVETDWYQSIKQMLDDDELRASALRSAREYCATKFSEETLQKQVLQVVNQAMGQRK</sequence>
<dbReference type="EMBL" id="LOHF01000017">
    <property type="protein sequence ID" value="OUM72336.1"/>
    <property type="molecule type" value="Genomic_DNA"/>
</dbReference>
<accession>A0A1Y3NXM9</accession>
<organism evidence="1 2">
    <name type="scientific">Pseudomonas caspiana</name>
    <dbReference type="NCBI Taxonomy" id="1451454"/>
    <lineage>
        <taxon>Bacteria</taxon>
        <taxon>Pseudomonadati</taxon>
        <taxon>Pseudomonadota</taxon>
        <taxon>Gammaproteobacteria</taxon>
        <taxon>Pseudomonadales</taxon>
        <taxon>Pseudomonadaceae</taxon>
        <taxon>Pseudomonas</taxon>
    </lineage>
</organism>
<reference evidence="1 2" key="1">
    <citation type="journal article" date="2017" name="Syst. Appl. Microbiol.">
        <title>Pseudomonas caspiana sp. nov., a citrus pathogen in the Pseudomonas syringae phylogenetic group.</title>
        <authorList>
            <person name="Busquets A."/>
            <person name="Gomila M."/>
            <person name="Beiki F."/>
            <person name="Mulet M."/>
            <person name="Rahimian H."/>
            <person name="Garcia-Valdes E."/>
            <person name="Lalucat J."/>
        </authorList>
    </citation>
    <scope>NUCLEOTIDE SEQUENCE [LARGE SCALE GENOMIC DNA]</scope>
    <source>
        <strain evidence="1 2">FBF102</strain>
    </source>
</reference>
<dbReference type="Proteomes" id="UP000195440">
    <property type="component" value="Unassembled WGS sequence"/>
</dbReference>
<evidence type="ECO:0000313" key="2">
    <source>
        <dbReference type="Proteomes" id="UP000195440"/>
    </source>
</evidence>
<dbReference type="SUPFAM" id="SSF53756">
    <property type="entry name" value="UDP-Glycosyltransferase/glycogen phosphorylase"/>
    <property type="match status" value="1"/>
</dbReference>